<reference evidence="2" key="1">
    <citation type="submission" date="2014-08" db="EMBL/GenBank/DDBJ databases">
        <authorList>
            <person name="Moulin L."/>
        </authorList>
    </citation>
    <scope>NUCLEOTIDE SEQUENCE [LARGE SCALE GENOMIC DNA]</scope>
</reference>
<sequence length="73" mass="8451">MPQTPVISERFNAYSVFCSLKKFRNSVRSSDRHLYKAAIQFGMLCFLVADYADPRIVSFLSIVCCNVIRTRIR</sequence>
<dbReference type="Proteomes" id="UP000045285">
    <property type="component" value="Unassembled WGS sequence"/>
</dbReference>
<dbReference type="EMBL" id="CCMZ01000002">
    <property type="protein sequence ID" value="CDX11449.1"/>
    <property type="molecule type" value="Genomic_DNA"/>
</dbReference>
<name>A0A090D9B7_MESPL</name>
<evidence type="ECO:0000313" key="2">
    <source>
        <dbReference type="Proteomes" id="UP000045285"/>
    </source>
</evidence>
<organism evidence="1 2">
    <name type="scientific">Mesorhizobium plurifarium</name>
    <dbReference type="NCBI Taxonomy" id="69974"/>
    <lineage>
        <taxon>Bacteria</taxon>
        <taxon>Pseudomonadati</taxon>
        <taxon>Pseudomonadota</taxon>
        <taxon>Alphaproteobacteria</taxon>
        <taxon>Hyphomicrobiales</taxon>
        <taxon>Phyllobacteriaceae</taxon>
        <taxon>Mesorhizobium</taxon>
    </lineage>
</organism>
<gene>
    <name evidence="1" type="ORF">MPL3356_100008</name>
</gene>
<protein>
    <submittedName>
        <fullName evidence="1">Uncharacterized protein</fullName>
    </submittedName>
</protein>
<keyword evidence="2" id="KW-1185">Reference proteome</keyword>
<evidence type="ECO:0000313" key="1">
    <source>
        <dbReference type="EMBL" id="CDX11449.1"/>
    </source>
</evidence>
<dbReference type="AlphaFoldDB" id="A0A090D9B7"/>
<accession>A0A090D9B7</accession>
<proteinExistence type="predicted"/>